<dbReference type="EMBL" id="JBHSWT010000578">
    <property type="protein sequence ID" value="MFC6771962.1"/>
    <property type="molecule type" value="Genomic_DNA"/>
</dbReference>
<dbReference type="Proteomes" id="UP001596274">
    <property type="component" value="Unassembled WGS sequence"/>
</dbReference>
<reference evidence="2 3" key="1">
    <citation type="journal article" date="2019" name="Int. J. Syst. Evol. Microbiol.">
        <title>The Global Catalogue of Microorganisms (GCM) 10K type strain sequencing project: providing services to taxonomists for standard genome sequencing and annotation.</title>
        <authorList>
            <consortium name="The Broad Institute Genomics Platform"/>
            <consortium name="The Broad Institute Genome Sequencing Center for Infectious Disease"/>
            <person name="Wu L."/>
            <person name="Ma J."/>
        </authorList>
    </citation>
    <scope>NUCLEOTIDE SEQUENCE [LARGE SCALE GENOMIC DNA]</scope>
    <source>
        <strain evidence="2 3">PJ61</strain>
    </source>
</reference>
<feature type="non-terminal residue" evidence="2">
    <location>
        <position position="1"/>
    </location>
</feature>
<gene>
    <name evidence="2" type="ORF">ACFQDD_10615</name>
</gene>
<proteinExistence type="predicted"/>
<evidence type="ECO:0000313" key="3">
    <source>
        <dbReference type="Proteomes" id="UP001596274"/>
    </source>
</evidence>
<organism evidence="2 3">
    <name type="scientific">Halorubrum pallidum</name>
    <dbReference type="NCBI Taxonomy" id="1526114"/>
    <lineage>
        <taxon>Archaea</taxon>
        <taxon>Methanobacteriati</taxon>
        <taxon>Methanobacteriota</taxon>
        <taxon>Stenosarchaea group</taxon>
        <taxon>Halobacteria</taxon>
        <taxon>Halobacteriales</taxon>
        <taxon>Haloferacaceae</taxon>
        <taxon>Halorubrum</taxon>
    </lineage>
</organism>
<evidence type="ECO:0000313" key="2">
    <source>
        <dbReference type="EMBL" id="MFC6771962.1"/>
    </source>
</evidence>
<protein>
    <submittedName>
        <fullName evidence="2">Uncharacterized protein</fullName>
    </submittedName>
</protein>
<name>A0ABD5T3U8_9EURY</name>
<feature type="region of interest" description="Disordered" evidence="1">
    <location>
        <begin position="185"/>
        <end position="205"/>
    </location>
</feature>
<keyword evidence="3" id="KW-1185">Reference proteome</keyword>
<dbReference type="AlphaFoldDB" id="A0ABD5T3U8"/>
<evidence type="ECO:0000256" key="1">
    <source>
        <dbReference type="SAM" id="MobiDB-lite"/>
    </source>
</evidence>
<comment type="caution">
    <text evidence="2">The sequence shown here is derived from an EMBL/GenBank/DDBJ whole genome shotgun (WGS) entry which is preliminary data.</text>
</comment>
<accession>A0ABD5T3U8</accession>
<sequence>SGAGAVASLAGCLGSRFGTSDRTIDADALAEVVSGDAPTVPETLPVDIRPSFIDRQRSIAESDLSAVPAPFDRGEVPNGVIRTRLNDAFESATDSIDRIDEAETPYTRLTRANTARSRAHYVWAAWQAITGSLSREDLDGAIPAIEDAIAEFTARWSYVGDDPVRAVVVHHEIETEIRGARNWITSRGRRPPRNSGTALAVADRAEDNERARTNVDVASYVFDRFDRLDEPTDQRSRFEDVRERLRDRLRDQRASLPTRTVEDPTTLIDRDVGETAGVRAVADLGSEARYRTTAALEPDDSPSLARDIHGAANAVVYARAFDSLRARIEGGDDISVESAADVAALRTAAIDAVETARDTDRGTPLVRAMLPRYTSGMARTDTRLERQSGDVSVQSIAVDAIEYVVAAAICRALVPVCETAGTLLLDS</sequence>